<dbReference type="Gene3D" id="3.40.50.1820">
    <property type="entry name" value="alpha/beta hydrolase"/>
    <property type="match status" value="1"/>
</dbReference>
<evidence type="ECO:0000256" key="1">
    <source>
        <dbReference type="SAM" id="SignalP"/>
    </source>
</evidence>
<dbReference type="EMBL" id="KV750244">
    <property type="protein sequence ID" value="OCL05666.1"/>
    <property type="molecule type" value="Genomic_DNA"/>
</dbReference>
<gene>
    <name evidence="3" type="ORF">AOQ84DRAFT_413070</name>
</gene>
<protein>
    <submittedName>
        <fullName evidence="3">Alpha/beta-hydrolase</fullName>
    </submittedName>
</protein>
<evidence type="ECO:0000313" key="3">
    <source>
        <dbReference type="EMBL" id="OCL05666.1"/>
    </source>
</evidence>
<feature type="domain" description="AB hydrolase-1" evidence="2">
    <location>
        <begin position="105"/>
        <end position="361"/>
    </location>
</feature>
<dbReference type="InterPro" id="IPR029058">
    <property type="entry name" value="AB_hydrolase_fold"/>
</dbReference>
<organism evidence="3 4">
    <name type="scientific">Glonium stellatum</name>
    <dbReference type="NCBI Taxonomy" id="574774"/>
    <lineage>
        <taxon>Eukaryota</taxon>
        <taxon>Fungi</taxon>
        <taxon>Dikarya</taxon>
        <taxon>Ascomycota</taxon>
        <taxon>Pezizomycotina</taxon>
        <taxon>Dothideomycetes</taxon>
        <taxon>Pleosporomycetidae</taxon>
        <taxon>Gloniales</taxon>
        <taxon>Gloniaceae</taxon>
        <taxon>Glonium</taxon>
    </lineage>
</organism>
<keyword evidence="3" id="KW-0378">Hydrolase</keyword>
<dbReference type="GO" id="GO:0016787">
    <property type="term" value="F:hydrolase activity"/>
    <property type="evidence" value="ECO:0007669"/>
    <property type="project" value="UniProtKB-KW"/>
</dbReference>
<sequence>MLLYNALSLLSLSSFAFAESKSASAECTNLTVQVKVNAPSHPVLMPVLENGYQAVAFLLAATGRDAPVDPSGLLGPPVNISKTFSISAQYCSPSSQSKKSSVVQILTHGLGFDKSYWSFGNATYNYVEAATGAGYATLSYDRLGTGLSDKPDSYTIIQSPIELAVLVGLTELLKSGDLHPSIPVPAKIAHVGHSYGSVLSNALAASRPDLSDGIVLTGFSHNSTYERWWEISTGFNLARENQPARFQGWSSGYMTWGNKYYNQYGFLKYPFFDPAVLEYSEAHKWPFTVGELLTMALLPLASPGFTKPVLLMAASSDLIFCGGDCYGIVDGPDSLSPSVFPNAKPFEAYIQPNSGHGMNLHYNASGWYGVVSAFLATNGL</sequence>
<keyword evidence="1" id="KW-0732">Signal</keyword>
<feature type="signal peptide" evidence="1">
    <location>
        <begin position="1"/>
        <end position="18"/>
    </location>
</feature>
<evidence type="ECO:0000313" key="4">
    <source>
        <dbReference type="Proteomes" id="UP000250140"/>
    </source>
</evidence>
<evidence type="ECO:0000259" key="2">
    <source>
        <dbReference type="Pfam" id="PF12697"/>
    </source>
</evidence>
<reference evidence="3 4" key="1">
    <citation type="journal article" date="2016" name="Nat. Commun.">
        <title>Ectomycorrhizal ecology is imprinted in the genome of the dominant symbiotic fungus Cenococcum geophilum.</title>
        <authorList>
            <consortium name="DOE Joint Genome Institute"/>
            <person name="Peter M."/>
            <person name="Kohler A."/>
            <person name="Ohm R.A."/>
            <person name="Kuo A."/>
            <person name="Krutzmann J."/>
            <person name="Morin E."/>
            <person name="Arend M."/>
            <person name="Barry K.W."/>
            <person name="Binder M."/>
            <person name="Choi C."/>
            <person name="Clum A."/>
            <person name="Copeland A."/>
            <person name="Grisel N."/>
            <person name="Haridas S."/>
            <person name="Kipfer T."/>
            <person name="LaButti K."/>
            <person name="Lindquist E."/>
            <person name="Lipzen A."/>
            <person name="Maire R."/>
            <person name="Meier B."/>
            <person name="Mihaltcheva S."/>
            <person name="Molinier V."/>
            <person name="Murat C."/>
            <person name="Poggeler S."/>
            <person name="Quandt C.A."/>
            <person name="Sperisen C."/>
            <person name="Tritt A."/>
            <person name="Tisserant E."/>
            <person name="Crous P.W."/>
            <person name="Henrissat B."/>
            <person name="Nehls U."/>
            <person name="Egli S."/>
            <person name="Spatafora J.W."/>
            <person name="Grigoriev I.V."/>
            <person name="Martin F.M."/>
        </authorList>
    </citation>
    <scope>NUCLEOTIDE SEQUENCE [LARGE SCALE GENOMIC DNA]</scope>
    <source>
        <strain evidence="3 4">CBS 207.34</strain>
    </source>
</reference>
<proteinExistence type="predicted"/>
<dbReference type="OrthoDB" id="190201at2759"/>
<keyword evidence="4" id="KW-1185">Reference proteome</keyword>
<feature type="chain" id="PRO_5034518943" evidence="1">
    <location>
        <begin position="19"/>
        <end position="380"/>
    </location>
</feature>
<dbReference type="AlphaFoldDB" id="A0A8E2EW38"/>
<accession>A0A8E2EW38</accession>
<name>A0A8E2EW38_9PEZI</name>
<dbReference type="SUPFAM" id="SSF53474">
    <property type="entry name" value="alpha/beta-Hydrolases"/>
    <property type="match status" value="1"/>
</dbReference>
<dbReference type="InterPro" id="IPR000073">
    <property type="entry name" value="AB_hydrolase_1"/>
</dbReference>
<dbReference type="Pfam" id="PF12697">
    <property type="entry name" value="Abhydrolase_6"/>
    <property type="match status" value="1"/>
</dbReference>
<dbReference type="Proteomes" id="UP000250140">
    <property type="component" value="Unassembled WGS sequence"/>
</dbReference>